<dbReference type="EC" id="3.5.4.26" evidence="9"/>
<feature type="binding site" evidence="11">
    <location>
        <begin position="306"/>
        <end position="312"/>
    </location>
    <ligand>
        <name>NADP(+)</name>
        <dbReference type="ChEBI" id="CHEBI:58349"/>
    </ligand>
</feature>
<comment type="pathway">
    <text evidence="2 9">Cofactor biosynthesis; riboflavin biosynthesis; 5-amino-6-(D-ribitylamino)uracil from GTP: step 2/4.</text>
</comment>
<dbReference type="InterPro" id="IPR002734">
    <property type="entry name" value="RibDG_C"/>
</dbReference>
<comment type="similarity">
    <text evidence="5 9">In the C-terminal section; belongs to the HTP reductase family.</text>
</comment>
<dbReference type="EMBL" id="MAAO01000016">
    <property type="protein sequence ID" value="OUR92959.1"/>
    <property type="molecule type" value="Genomic_DNA"/>
</dbReference>
<comment type="catalytic activity">
    <reaction evidence="9">
        <text>2,5-diamino-6-hydroxy-4-(5-phosphoribosylamino)-pyrimidine + H2O + H(+) = 5-amino-6-(5-phospho-D-ribosylamino)uracil + NH4(+)</text>
        <dbReference type="Rhea" id="RHEA:21868"/>
        <dbReference type="ChEBI" id="CHEBI:15377"/>
        <dbReference type="ChEBI" id="CHEBI:15378"/>
        <dbReference type="ChEBI" id="CHEBI:28938"/>
        <dbReference type="ChEBI" id="CHEBI:58453"/>
        <dbReference type="ChEBI" id="CHEBI:58614"/>
        <dbReference type="EC" id="3.5.4.26"/>
    </reaction>
</comment>
<feature type="active site" description="Proton donor" evidence="10">
    <location>
        <position position="55"/>
    </location>
</feature>
<reference evidence="15" key="1">
    <citation type="journal article" date="2017" name="Proc. Natl. Acad. Sci. U.S.A.">
        <title>Simulation of Deepwater Horizon oil plume reveals substrate specialization within a complex community of hydrocarbon-degraders.</title>
        <authorList>
            <person name="Hu P."/>
            <person name="Dubinsky E.A."/>
            <person name="Probst A.J."/>
            <person name="Wang J."/>
            <person name="Sieber C.M.K."/>
            <person name="Tom L.M."/>
            <person name="Gardinali P."/>
            <person name="Banfield J.F."/>
            <person name="Atlas R.M."/>
            <person name="Andersen G.L."/>
        </authorList>
    </citation>
    <scope>NUCLEOTIDE SEQUENCE [LARGE SCALE GENOMIC DNA]</scope>
</reference>
<evidence type="ECO:0000256" key="9">
    <source>
        <dbReference type="PIRNR" id="PIRNR006769"/>
    </source>
</evidence>
<evidence type="ECO:0000256" key="2">
    <source>
        <dbReference type="ARBA" id="ARBA00004882"/>
    </source>
</evidence>
<dbReference type="InterPro" id="IPR011549">
    <property type="entry name" value="RibD_C"/>
</dbReference>
<dbReference type="InterPro" id="IPR016193">
    <property type="entry name" value="Cytidine_deaminase-like"/>
</dbReference>
<evidence type="ECO:0000313" key="14">
    <source>
        <dbReference type="EMBL" id="OUR92959.1"/>
    </source>
</evidence>
<feature type="binding site" evidence="11">
    <location>
        <position position="304"/>
    </location>
    <ligand>
        <name>substrate</name>
    </ligand>
</feature>
<evidence type="ECO:0000256" key="1">
    <source>
        <dbReference type="ARBA" id="ARBA00002151"/>
    </source>
</evidence>
<dbReference type="PIRSF" id="PIRSF006769">
    <property type="entry name" value="RibD"/>
    <property type="match status" value="1"/>
</dbReference>
<feature type="binding site" evidence="11">
    <location>
        <position position="188"/>
    </location>
    <ligand>
        <name>substrate</name>
    </ligand>
</feature>
<feature type="binding site" evidence="11">
    <location>
        <position position="211"/>
    </location>
    <ligand>
        <name>substrate</name>
    </ligand>
</feature>
<proteinExistence type="inferred from homology"/>
<comment type="pathway">
    <text evidence="3 9">Cofactor biosynthesis; riboflavin biosynthesis; 5-amino-6-(D-ribitylamino)uracil from GTP: step 3/4.</text>
</comment>
<organism evidence="14 15">
    <name type="scientific">Halobacteriovorax marinus</name>
    <dbReference type="NCBI Taxonomy" id="97084"/>
    <lineage>
        <taxon>Bacteria</taxon>
        <taxon>Pseudomonadati</taxon>
        <taxon>Bdellovibrionota</taxon>
        <taxon>Bacteriovoracia</taxon>
        <taxon>Bacteriovoracales</taxon>
        <taxon>Halobacteriovoraceae</taxon>
        <taxon>Halobacteriovorax</taxon>
    </lineage>
</organism>
<feature type="binding site" evidence="11">
    <location>
        <position position="204"/>
    </location>
    <ligand>
        <name>NADP(+)</name>
        <dbReference type="ChEBI" id="CHEBI:58349"/>
    </ligand>
</feature>
<keyword evidence="9" id="KW-0378">Hydrolase</keyword>
<feature type="binding site" evidence="12">
    <location>
        <position position="53"/>
    </location>
    <ligand>
        <name>Zn(2+)</name>
        <dbReference type="ChEBI" id="CHEBI:29105"/>
        <note>catalytic</note>
    </ligand>
</feature>
<evidence type="ECO:0000256" key="8">
    <source>
        <dbReference type="ARBA" id="ARBA00023268"/>
    </source>
</evidence>
<dbReference type="SUPFAM" id="SSF53597">
    <property type="entry name" value="Dihydrofolate reductase-like"/>
    <property type="match status" value="1"/>
</dbReference>
<dbReference type="GO" id="GO:0009231">
    <property type="term" value="P:riboflavin biosynthetic process"/>
    <property type="evidence" value="ECO:0007669"/>
    <property type="project" value="UniProtKB-UniPathway"/>
</dbReference>
<feature type="binding site" evidence="11">
    <location>
        <position position="200"/>
    </location>
    <ligand>
        <name>NADP(+)</name>
        <dbReference type="ChEBI" id="CHEBI:58349"/>
    </ligand>
</feature>
<dbReference type="InterPro" id="IPR002125">
    <property type="entry name" value="CMP_dCMP_dom"/>
</dbReference>
<comment type="catalytic activity">
    <reaction evidence="9">
        <text>5-amino-6-(5-phospho-D-ribitylamino)uracil + NADP(+) = 5-amino-6-(5-phospho-D-ribosylamino)uracil + NADPH + H(+)</text>
        <dbReference type="Rhea" id="RHEA:17845"/>
        <dbReference type="ChEBI" id="CHEBI:15378"/>
        <dbReference type="ChEBI" id="CHEBI:57783"/>
        <dbReference type="ChEBI" id="CHEBI:58349"/>
        <dbReference type="ChEBI" id="CHEBI:58421"/>
        <dbReference type="ChEBI" id="CHEBI:58453"/>
        <dbReference type="EC" id="1.1.1.193"/>
    </reaction>
</comment>
<evidence type="ECO:0000256" key="6">
    <source>
        <dbReference type="ARBA" id="ARBA00022857"/>
    </source>
</evidence>
<dbReference type="NCBIfam" id="TIGR00326">
    <property type="entry name" value="eubact_ribD"/>
    <property type="match status" value="1"/>
</dbReference>
<keyword evidence="9" id="KW-0686">Riboflavin biosynthesis</keyword>
<dbReference type="SUPFAM" id="SSF53927">
    <property type="entry name" value="Cytidine deaminase-like"/>
    <property type="match status" value="1"/>
</dbReference>
<dbReference type="InterPro" id="IPR004794">
    <property type="entry name" value="Eubact_RibD"/>
</dbReference>
<dbReference type="PROSITE" id="PS51747">
    <property type="entry name" value="CYT_DCMP_DEAMINASES_2"/>
    <property type="match status" value="1"/>
</dbReference>
<dbReference type="Gene3D" id="3.40.140.10">
    <property type="entry name" value="Cytidine Deaminase, domain 2"/>
    <property type="match status" value="1"/>
</dbReference>
<evidence type="ECO:0000256" key="11">
    <source>
        <dbReference type="PIRSR" id="PIRSR006769-2"/>
    </source>
</evidence>
<dbReference type="UniPathway" id="UPA00275">
    <property type="reaction ID" value="UER00401"/>
</dbReference>
<evidence type="ECO:0000259" key="13">
    <source>
        <dbReference type="PROSITE" id="PS51747"/>
    </source>
</evidence>
<comment type="similarity">
    <text evidence="4 9">In the N-terminal section; belongs to the cytidine and deoxycytidylate deaminase family.</text>
</comment>
<feature type="binding site" evidence="11">
    <location>
        <position position="208"/>
    </location>
    <ligand>
        <name>substrate</name>
    </ligand>
</feature>
<dbReference type="AlphaFoldDB" id="A0A1Y5F1E2"/>
<keyword evidence="6 9" id="KW-0521">NADP</keyword>
<feature type="binding site" evidence="12">
    <location>
        <position position="88"/>
    </location>
    <ligand>
        <name>Zn(2+)</name>
        <dbReference type="ChEBI" id="CHEBI:29105"/>
        <note>catalytic</note>
    </ligand>
</feature>
<dbReference type="CDD" id="cd01284">
    <property type="entry name" value="Riboflavin_deaminase-reductase"/>
    <property type="match status" value="1"/>
</dbReference>
<evidence type="ECO:0000256" key="5">
    <source>
        <dbReference type="ARBA" id="ARBA00007417"/>
    </source>
</evidence>
<dbReference type="InterPro" id="IPR050765">
    <property type="entry name" value="Riboflavin_Biosynth_HTPR"/>
</dbReference>
<dbReference type="NCBIfam" id="TIGR00227">
    <property type="entry name" value="ribD_Cterm"/>
    <property type="match status" value="1"/>
</dbReference>
<dbReference type="PANTHER" id="PTHR38011">
    <property type="entry name" value="DIHYDROFOLATE REDUCTASE FAMILY PROTEIN (AFU_ORTHOLOGUE AFUA_8G06820)"/>
    <property type="match status" value="1"/>
</dbReference>
<keyword evidence="9 12" id="KW-0479">Metal-binding</keyword>
<feature type="binding site" evidence="11">
    <location>
        <position position="158"/>
    </location>
    <ligand>
        <name>NADP(+)</name>
        <dbReference type="ChEBI" id="CHEBI:58349"/>
    </ligand>
</feature>
<sequence>MEINLDTKYINRCFELAQKGLGSVSPNPLVGCVIERDGIVLSEGFHEIYGGPHAEPNAIANATVSLEGATLYCNLEPCCHTNKQTPPCVKTIIENKIKRVVISNLDPNPNVSGNGVKILRDAGIEVDVGILEEVGKELNEAFFKFIQTNKPFVHIKLAQTLDGKIATSTGDSKWISNDSARKKVHEWRLKYDAVLIGRNTLSKDDPTLNIRMGINSKGKVPFRIVLGSIDKMNFSYKLFSDEWSHRTIVVTTLDSYRLATNSQLEQIEKNKITIIFADKQNGSFNLDDILLQLSKLKITSILVEGGKSVITSFINQKQYDKISFFICPKIIGNGISYYENDDLTLMKDAITFSETRVENIDNQVVIHAYSNKGNVCLQD</sequence>
<dbReference type="GO" id="GO:0046872">
    <property type="term" value="F:metal ion binding"/>
    <property type="evidence" value="ECO:0007669"/>
    <property type="project" value="UniProtKB-KW"/>
</dbReference>
<dbReference type="InterPro" id="IPR024072">
    <property type="entry name" value="DHFR-like_dom_sf"/>
</dbReference>
<accession>A0A1Y5F1E2</accession>
<feature type="binding site" evidence="12">
    <location>
        <position position="78"/>
    </location>
    <ligand>
        <name>Zn(2+)</name>
        <dbReference type="ChEBI" id="CHEBI:29105"/>
        <note>catalytic</note>
    </ligand>
</feature>
<evidence type="ECO:0000313" key="15">
    <source>
        <dbReference type="Proteomes" id="UP000196531"/>
    </source>
</evidence>
<feature type="binding site" evidence="11">
    <location>
        <position position="228"/>
    </location>
    <ligand>
        <name>NADP(+)</name>
        <dbReference type="ChEBI" id="CHEBI:58349"/>
    </ligand>
</feature>
<comment type="function">
    <text evidence="1 9">Converts 2,5-diamino-6-(ribosylamino)-4(3h)-pyrimidinone 5'-phosphate into 5-amino-6-(ribosylamino)-2,4(1h,3h)-pyrimidinedione 5'-phosphate.</text>
</comment>
<dbReference type="Proteomes" id="UP000196531">
    <property type="component" value="Unassembled WGS sequence"/>
</dbReference>
<protein>
    <recommendedName>
        <fullName evidence="9">Riboflavin biosynthesis protein RibD</fullName>
    </recommendedName>
    <domain>
        <recommendedName>
            <fullName evidence="9">Diaminohydroxyphosphoribosylaminopyrimidine deaminase</fullName>
            <shortName evidence="9">DRAP deaminase</shortName>
            <ecNumber evidence="9">3.5.4.26</ecNumber>
        </recommendedName>
        <alternativeName>
            <fullName evidence="9">Riboflavin-specific deaminase</fullName>
        </alternativeName>
    </domain>
    <domain>
        <recommendedName>
            <fullName evidence="9">5-amino-6-(5-phosphoribosylamino)uracil reductase</fullName>
            <ecNumber evidence="9">1.1.1.193</ecNumber>
        </recommendedName>
        <alternativeName>
            <fullName evidence="9">HTP reductase</fullName>
        </alternativeName>
    </domain>
</protein>
<evidence type="ECO:0000256" key="10">
    <source>
        <dbReference type="PIRSR" id="PIRSR006769-1"/>
    </source>
</evidence>
<dbReference type="Gene3D" id="3.40.430.10">
    <property type="entry name" value="Dihydrofolate Reductase, subunit A"/>
    <property type="match status" value="1"/>
</dbReference>
<keyword evidence="8" id="KW-0511">Multifunctional enzyme</keyword>
<gene>
    <name evidence="14" type="ORF">A9Q84_20845</name>
</gene>
<keyword evidence="7 9" id="KW-0560">Oxidoreductase</keyword>
<dbReference type="GO" id="GO:0050661">
    <property type="term" value="F:NADP binding"/>
    <property type="evidence" value="ECO:0007669"/>
    <property type="project" value="InterPro"/>
</dbReference>
<comment type="caution">
    <text evidence="14">The sequence shown here is derived from an EMBL/GenBank/DDBJ whole genome shotgun (WGS) entry which is preliminary data.</text>
</comment>
<dbReference type="GO" id="GO:0008835">
    <property type="term" value="F:diaminohydroxyphosphoribosylaminopyrimidine deaminase activity"/>
    <property type="evidence" value="ECO:0007669"/>
    <property type="project" value="UniProtKB-EC"/>
</dbReference>
<evidence type="ECO:0000256" key="4">
    <source>
        <dbReference type="ARBA" id="ARBA00005259"/>
    </source>
</evidence>
<dbReference type="Pfam" id="PF00383">
    <property type="entry name" value="dCMP_cyt_deam_1"/>
    <property type="match status" value="1"/>
</dbReference>
<evidence type="ECO:0000256" key="7">
    <source>
        <dbReference type="ARBA" id="ARBA00023002"/>
    </source>
</evidence>
<dbReference type="EC" id="1.1.1.193" evidence="9"/>
<feature type="binding site" evidence="11">
    <location>
        <position position="174"/>
    </location>
    <ligand>
        <name>NADP(+)</name>
        <dbReference type="ChEBI" id="CHEBI:58349"/>
    </ligand>
</feature>
<feature type="domain" description="CMP/dCMP-type deaminase" evidence="13">
    <location>
        <begin position="4"/>
        <end position="126"/>
    </location>
</feature>
<comment type="cofactor">
    <cofactor evidence="9 12">
        <name>Zn(2+)</name>
        <dbReference type="ChEBI" id="CHEBI:29105"/>
    </cofactor>
    <text evidence="9 12">Binds 1 zinc ion.</text>
</comment>
<dbReference type="GO" id="GO:0008703">
    <property type="term" value="F:5-amino-6-(5-phosphoribosylamino)uracil reductase activity"/>
    <property type="evidence" value="ECO:0007669"/>
    <property type="project" value="UniProtKB-EC"/>
</dbReference>
<feature type="binding site" evidence="11">
    <location>
        <position position="172"/>
    </location>
    <ligand>
        <name>substrate</name>
    </ligand>
</feature>
<evidence type="ECO:0000256" key="12">
    <source>
        <dbReference type="PIRSR" id="PIRSR006769-3"/>
    </source>
</evidence>
<dbReference type="Pfam" id="PF01872">
    <property type="entry name" value="RibD_C"/>
    <property type="match status" value="1"/>
</dbReference>
<keyword evidence="9 12" id="KW-0862">Zinc</keyword>
<evidence type="ECO:0000256" key="3">
    <source>
        <dbReference type="ARBA" id="ARBA00004910"/>
    </source>
</evidence>
<name>A0A1Y5F1E2_9BACT</name>
<dbReference type="PANTHER" id="PTHR38011:SF7">
    <property type="entry name" value="2,5-DIAMINO-6-RIBOSYLAMINO-4(3H)-PYRIMIDINONE 5'-PHOSPHATE REDUCTASE"/>
    <property type="match status" value="1"/>
</dbReference>